<name>K7LN40_SOYBN</name>
<sequence length="67" mass="7807">MVLFCYKDLRLNANGSASESIWDLQKETTRNLKPKQSLIRSFPIYLRSNRISMMTSSVYIILNSLHI</sequence>
<dbReference type="EnsemblPlants" id="KRH28373">
    <property type="protein sequence ID" value="KRH28373"/>
    <property type="gene ID" value="GLYMA_11G049100"/>
</dbReference>
<dbReference type="AlphaFoldDB" id="K7LN40"/>
<dbReference type="Proteomes" id="UP000008827">
    <property type="component" value="Chromosome 11"/>
</dbReference>
<protein>
    <submittedName>
        <fullName evidence="1 2">Uncharacterized protein</fullName>
    </submittedName>
</protein>
<proteinExistence type="predicted"/>
<organism evidence="2">
    <name type="scientific">Glycine max</name>
    <name type="common">Soybean</name>
    <name type="synonym">Glycine hispida</name>
    <dbReference type="NCBI Taxonomy" id="3847"/>
    <lineage>
        <taxon>Eukaryota</taxon>
        <taxon>Viridiplantae</taxon>
        <taxon>Streptophyta</taxon>
        <taxon>Embryophyta</taxon>
        <taxon>Tracheophyta</taxon>
        <taxon>Spermatophyta</taxon>
        <taxon>Magnoliopsida</taxon>
        <taxon>eudicotyledons</taxon>
        <taxon>Gunneridae</taxon>
        <taxon>Pentapetalae</taxon>
        <taxon>rosids</taxon>
        <taxon>fabids</taxon>
        <taxon>Fabales</taxon>
        <taxon>Fabaceae</taxon>
        <taxon>Papilionoideae</taxon>
        <taxon>50 kb inversion clade</taxon>
        <taxon>NPAAA clade</taxon>
        <taxon>indigoferoid/millettioid clade</taxon>
        <taxon>Phaseoleae</taxon>
        <taxon>Glycine</taxon>
        <taxon>Glycine subgen. Soja</taxon>
    </lineage>
</organism>
<gene>
    <name evidence="1" type="ORF">GLYMA_11G049100</name>
</gene>
<reference evidence="1 2" key="1">
    <citation type="journal article" date="2010" name="Nature">
        <title>Genome sequence of the palaeopolyploid soybean.</title>
        <authorList>
            <person name="Schmutz J."/>
            <person name="Cannon S.B."/>
            <person name="Schlueter J."/>
            <person name="Ma J."/>
            <person name="Mitros T."/>
            <person name="Nelson W."/>
            <person name="Hyten D.L."/>
            <person name="Song Q."/>
            <person name="Thelen J.J."/>
            <person name="Cheng J."/>
            <person name="Xu D."/>
            <person name="Hellsten U."/>
            <person name="May G.D."/>
            <person name="Yu Y."/>
            <person name="Sakurai T."/>
            <person name="Umezawa T."/>
            <person name="Bhattacharyya M.K."/>
            <person name="Sandhu D."/>
            <person name="Valliyodan B."/>
            <person name="Lindquist E."/>
            <person name="Peto M."/>
            <person name="Grant D."/>
            <person name="Shu S."/>
            <person name="Goodstein D."/>
            <person name="Barry K."/>
            <person name="Futrell-Griggs M."/>
            <person name="Abernathy B."/>
            <person name="Du J."/>
            <person name="Tian Z."/>
            <person name="Zhu L."/>
            <person name="Gill N."/>
            <person name="Joshi T."/>
            <person name="Libault M."/>
            <person name="Sethuraman A."/>
            <person name="Zhang X.-C."/>
            <person name="Shinozaki K."/>
            <person name="Nguyen H.T."/>
            <person name="Wing R.A."/>
            <person name="Cregan P."/>
            <person name="Specht J."/>
            <person name="Grimwood J."/>
            <person name="Rokhsar D."/>
            <person name="Stacey G."/>
            <person name="Shoemaker R.C."/>
            <person name="Jackson S.A."/>
        </authorList>
    </citation>
    <scope>NUCLEOTIDE SEQUENCE [LARGE SCALE GENOMIC DNA]</scope>
    <source>
        <strain evidence="2">cv. Williams 82</strain>
        <tissue evidence="1">Callus</tissue>
    </source>
</reference>
<accession>K7LN40</accession>
<evidence type="ECO:0000313" key="3">
    <source>
        <dbReference type="Proteomes" id="UP000008827"/>
    </source>
</evidence>
<evidence type="ECO:0000313" key="2">
    <source>
        <dbReference type="EnsemblPlants" id="KRH28373"/>
    </source>
</evidence>
<dbReference type="EMBL" id="CM000844">
    <property type="protein sequence ID" value="KRH28373.1"/>
    <property type="molecule type" value="Genomic_DNA"/>
</dbReference>
<reference evidence="1" key="3">
    <citation type="submission" date="2018-07" db="EMBL/GenBank/DDBJ databases">
        <title>WGS assembly of Glycine max.</title>
        <authorList>
            <person name="Schmutz J."/>
            <person name="Cannon S."/>
            <person name="Schlueter J."/>
            <person name="Ma J."/>
            <person name="Mitros T."/>
            <person name="Nelson W."/>
            <person name="Hyten D."/>
            <person name="Song Q."/>
            <person name="Thelen J."/>
            <person name="Cheng J."/>
            <person name="Xu D."/>
            <person name="Hellsten U."/>
            <person name="May G."/>
            <person name="Yu Y."/>
            <person name="Sakurai T."/>
            <person name="Umezawa T."/>
            <person name="Bhattacharyya M."/>
            <person name="Sandhu D."/>
            <person name="Valliyodan B."/>
            <person name="Lindquist E."/>
            <person name="Peto M."/>
            <person name="Grant D."/>
            <person name="Shu S."/>
            <person name="Goodstein D."/>
            <person name="Barry K."/>
            <person name="Futrell-Griggs M."/>
            <person name="Abernathy B."/>
            <person name="Du J."/>
            <person name="Tian Z."/>
            <person name="Zhu L."/>
            <person name="Gill N."/>
            <person name="Joshi T."/>
            <person name="Libault M."/>
            <person name="Sethuraman A."/>
            <person name="Zhang X."/>
            <person name="Shinozaki K."/>
            <person name="Nguyen H."/>
            <person name="Wing R."/>
            <person name="Cregan P."/>
            <person name="Specht J."/>
            <person name="Grimwood J."/>
            <person name="Rokhsar D."/>
            <person name="Stacey G."/>
            <person name="Shoemaker R."/>
            <person name="Jackson S."/>
        </authorList>
    </citation>
    <scope>NUCLEOTIDE SEQUENCE</scope>
    <source>
        <tissue evidence="1">Callus</tissue>
    </source>
</reference>
<keyword evidence="3" id="KW-1185">Reference proteome</keyword>
<evidence type="ECO:0000313" key="1">
    <source>
        <dbReference type="EMBL" id="KRH28373.1"/>
    </source>
</evidence>
<reference evidence="2" key="2">
    <citation type="submission" date="2018-02" db="UniProtKB">
        <authorList>
            <consortium name="EnsemblPlants"/>
        </authorList>
    </citation>
    <scope>IDENTIFICATION</scope>
    <source>
        <strain evidence="2">Williams 82</strain>
    </source>
</reference>
<dbReference type="PaxDb" id="3847-GLYMA11G05275.1"/>
<dbReference type="InParanoid" id="K7LN40"/>
<dbReference type="HOGENOM" id="CLU_2817474_0_0_1"/>
<dbReference type="Gramene" id="KRH28373">
    <property type="protein sequence ID" value="KRH28373"/>
    <property type="gene ID" value="GLYMA_11G049100"/>
</dbReference>